<comment type="caution">
    <text evidence="3">The sequence shown here is derived from an EMBL/GenBank/DDBJ whole genome shotgun (WGS) entry which is preliminary data.</text>
</comment>
<protein>
    <submittedName>
        <fullName evidence="3">GNAT family N-acetyltransferase</fullName>
    </submittedName>
</protein>
<dbReference type="Pfam" id="PF00583">
    <property type="entry name" value="Acetyltransf_1"/>
    <property type="match status" value="1"/>
</dbReference>
<evidence type="ECO:0000256" key="1">
    <source>
        <dbReference type="ARBA" id="ARBA00022679"/>
    </source>
</evidence>
<proteinExistence type="predicted"/>
<sequence>MINEIDFKYVTKALEKQTKDFIIEEYIKHYDTYFPKSQYEILYKKMDLLLLKRSHNAFFIAQYKNKTIGAISICEYDNRIKALQKRYLNRNIAEVGRCYIEESFRKKGIGSKLFELAYDFAKNKEYEELYLHTQYFLPGGYQFWNKMGFCNTLDEKDYLQTVHMERKVNPF</sequence>
<dbReference type="InterPro" id="IPR000182">
    <property type="entry name" value="GNAT_dom"/>
</dbReference>
<evidence type="ECO:0000259" key="2">
    <source>
        <dbReference type="PROSITE" id="PS51186"/>
    </source>
</evidence>
<dbReference type="InterPro" id="IPR016181">
    <property type="entry name" value="Acyl_CoA_acyltransferase"/>
</dbReference>
<dbReference type="AlphaFoldDB" id="A0A4Q0YF87"/>
<organism evidence="3 4">
    <name type="scientific">Halarcobacter ebronensis</name>
    <dbReference type="NCBI Taxonomy" id="1462615"/>
    <lineage>
        <taxon>Bacteria</taxon>
        <taxon>Pseudomonadati</taxon>
        <taxon>Campylobacterota</taxon>
        <taxon>Epsilonproteobacteria</taxon>
        <taxon>Campylobacterales</taxon>
        <taxon>Arcobacteraceae</taxon>
        <taxon>Halarcobacter</taxon>
    </lineage>
</organism>
<feature type="domain" description="N-acetyltransferase" evidence="2">
    <location>
        <begin position="5"/>
        <end position="169"/>
    </location>
</feature>
<gene>
    <name evidence="3" type="ORF">CRV08_04110</name>
</gene>
<accession>A0A4Q0YF87</accession>
<dbReference type="InterPro" id="IPR050769">
    <property type="entry name" value="NAT_camello-type"/>
</dbReference>
<dbReference type="PANTHER" id="PTHR13947:SF37">
    <property type="entry name" value="LD18367P"/>
    <property type="match status" value="1"/>
</dbReference>
<dbReference type="Proteomes" id="UP000290172">
    <property type="component" value="Unassembled WGS sequence"/>
</dbReference>
<dbReference type="Gene3D" id="3.40.630.30">
    <property type="match status" value="1"/>
</dbReference>
<dbReference type="EMBL" id="PDKJ01000003">
    <property type="protein sequence ID" value="RXJ69200.1"/>
    <property type="molecule type" value="Genomic_DNA"/>
</dbReference>
<evidence type="ECO:0000313" key="3">
    <source>
        <dbReference type="EMBL" id="RXJ69200.1"/>
    </source>
</evidence>
<evidence type="ECO:0000313" key="4">
    <source>
        <dbReference type="Proteomes" id="UP000290172"/>
    </source>
</evidence>
<keyword evidence="1 3" id="KW-0808">Transferase</keyword>
<dbReference type="PROSITE" id="PS51186">
    <property type="entry name" value="GNAT"/>
    <property type="match status" value="1"/>
</dbReference>
<dbReference type="SUPFAM" id="SSF55729">
    <property type="entry name" value="Acyl-CoA N-acyltransferases (Nat)"/>
    <property type="match status" value="1"/>
</dbReference>
<name>A0A4Q0YF87_9BACT</name>
<reference evidence="3 4" key="1">
    <citation type="submission" date="2017-10" db="EMBL/GenBank/DDBJ databases">
        <title>Genomics of the genus Arcobacter.</title>
        <authorList>
            <person name="Perez-Cataluna A."/>
            <person name="Figueras M.J."/>
        </authorList>
    </citation>
    <scope>NUCLEOTIDE SEQUENCE [LARGE SCALE GENOMIC DNA]</scope>
    <source>
        <strain evidence="3 4">CECT 8993</strain>
    </source>
</reference>
<dbReference type="PANTHER" id="PTHR13947">
    <property type="entry name" value="GNAT FAMILY N-ACETYLTRANSFERASE"/>
    <property type="match status" value="1"/>
</dbReference>
<dbReference type="RefSeq" id="WP_128979359.1">
    <property type="nucleotide sequence ID" value="NZ_PDKJ01000003.1"/>
</dbReference>
<dbReference type="CDD" id="cd04301">
    <property type="entry name" value="NAT_SF"/>
    <property type="match status" value="1"/>
</dbReference>
<dbReference type="GO" id="GO:0008080">
    <property type="term" value="F:N-acetyltransferase activity"/>
    <property type="evidence" value="ECO:0007669"/>
    <property type="project" value="InterPro"/>
</dbReference>